<evidence type="ECO:0000259" key="7">
    <source>
        <dbReference type="Pfam" id="PF07669"/>
    </source>
</evidence>
<gene>
    <name evidence="9" type="ORF">NE579_05110</name>
</gene>
<dbReference type="Pfam" id="PF07669">
    <property type="entry name" value="Eco57I"/>
    <property type="match status" value="1"/>
</dbReference>
<keyword evidence="5" id="KW-0949">S-adenosyl-L-methionine</keyword>
<dbReference type="EMBL" id="JANFYS010000007">
    <property type="protein sequence ID" value="MCQ4769847.1"/>
    <property type="molecule type" value="Genomic_DNA"/>
</dbReference>
<feature type="domain" description="Type II methyltransferase M.TaqI-like" evidence="7">
    <location>
        <begin position="59"/>
        <end position="188"/>
    </location>
</feature>
<organism evidence="9 10">
    <name type="scientific">Intestinimonas massiliensis</name>
    <name type="common">ex Afouda et al. 2020</name>
    <dbReference type="NCBI Taxonomy" id="1673721"/>
    <lineage>
        <taxon>Bacteria</taxon>
        <taxon>Bacillati</taxon>
        <taxon>Bacillota</taxon>
        <taxon>Clostridia</taxon>
        <taxon>Eubacteriales</taxon>
        <taxon>Intestinimonas</taxon>
    </lineage>
</organism>
<evidence type="ECO:0000256" key="6">
    <source>
        <dbReference type="ARBA" id="ARBA00047942"/>
    </source>
</evidence>
<evidence type="ECO:0000256" key="2">
    <source>
        <dbReference type="ARBA" id="ARBA00011900"/>
    </source>
</evidence>
<comment type="similarity">
    <text evidence="1">Belongs to the N(4)/N(6)-methyltransferase family.</text>
</comment>
<evidence type="ECO:0000256" key="3">
    <source>
        <dbReference type="ARBA" id="ARBA00022603"/>
    </source>
</evidence>
<dbReference type="PRINTS" id="PR00507">
    <property type="entry name" value="N12N6MTFRASE"/>
</dbReference>
<evidence type="ECO:0000256" key="4">
    <source>
        <dbReference type="ARBA" id="ARBA00022679"/>
    </source>
</evidence>
<dbReference type="PANTHER" id="PTHR33841:SF5">
    <property type="entry name" value="DNA METHYLASE (MODIFICATION METHYLASE) (METHYLTRANSFERASE)-RELATED"/>
    <property type="match status" value="1"/>
</dbReference>
<dbReference type="EC" id="2.1.1.72" evidence="2"/>
<dbReference type="SUPFAM" id="SSF53335">
    <property type="entry name" value="S-adenosyl-L-methionine-dependent methyltransferases"/>
    <property type="match status" value="1"/>
</dbReference>
<dbReference type="GO" id="GO:0009007">
    <property type="term" value="F:site-specific DNA-methyltransferase (adenine-specific) activity"/>
    <property type="evidence" value="ECO:0007669"/>
    <property type="project" value="UniProtKB-EC"/>
</dbReference>
<sequence length="523" mass="59834">MDEEKLTGSYYTPESVVRFMVDYLGRNQQDFSYVLEPSAGDGRFIKALQQTAGQIDAIELYEDKIKALQAAYPSPAVHIEQADFIGYALKSAKRYSLVIGNPPYINPKAMGKEDISQARQLCKEEGLGPDVMQNLWVAFVIGACRVLRPSGAIFFVLPMEFLQVQYAEKLRLYLEKKFNTIHIISFQKFIFPEIEQEVCLVYLTNQAQSSPHILYHIYQDADQRQPVRTNIIQKNKPLQKWSNAILTDAEITLLKKWAAEYTAVSETGTIAPGIVTGGNQYFILRASQVEKYHCEAYVLPILQKSSLVSDFTMMIDDAVMAKLRSGDKPMYLLDLSRREEPLPPSLLEYLTWAGDQKIRGVALRDRYKCANRTPWYGVPIVKKGGVIFFKRFGRLPRLYINEADVHTTDAGYHIRLKDDYDKASFVFCFYNSLTLAQCEYNGRYYGGGVRELVPSEFKSITIPYETIDAESLDYLKGLFQRKASVEDIVTFVNAHTVAKKILPEEIEQLEKIRIKLMRQRNVD</sequence>
<dbReference type="InterPro" id="IPR011639">
    <property type="entry name" value="MethylTrfase_TaqI-like_dom"/>
</dbReference>
<dbReference type="Pfam" id="PF22837">
    <property type="entry name" value="M_Eco57I_C"/>
    <property type="match status" value="1"/>
</dbReference>
<dbReference type="InterPro" id="IPR050953">
    <property type="entry name" value="N4_N6_ade-DNA_methylase"/>
</dbReference>
<keyword evidence="3 9" id="KW-0489">Methyltransferase</keyword>
<evidence type="ECO:0000256" key="1">
    <source>
        <dbReference type="ARBA" id="ARBA00006594"/>
    </source>
</evidence>
<dbReference type="InterPro" id="IPR029063">
    <property type="entry name" value="SAM-dependent_MTases_sf"/>
</dbReference>
<dbReference type="AlphaFoldDB" id="A0AAW5JJ47"/>
<dbReference type="InterPro" id="IPR054520">
    <property type="entry name" value="M_Eco57I_C"/>
</dbReference>
<comment type="caution">
    <text evidence="9">The sequence shown here is derived from an EMBL/GenBank/DDBJ whole genome shotgun (WGS) entry which is preliminary data.</text>
</comment>
<evidence type="ECO:0000259" key="8">
    <source>
        <dbReference type="Pfam" id="PF22837"/>
    </source>
</evidence>
<dbReference type="InterPro" id="IPR002052">
    <property type="entry name" value="DNA_methylase_N6_adenine_CS"/>
</dbReference>
<dbReference type="Gene3D" id="3.40.50.150">
    <property type="entry name" value="Vaccinia Virus protein VP39"/>
    <property type="match status" value="1"/>
</dbReference>
<accession>A0AAW5JJ47</accession>
<dbReference type="RefSeq" id="WP_256303463.1">
    <property type="nucleotide sequence ID" value="NZ_JANFYS010000007.1"/>
</dbReference>
<dbReference type="Proteomes" id="UP001204562">
    <property type="component" value="Unassembled WGS sequence"/>
</dbReference>
<dbReference type="GO" id="GO:0006304">
    <property type="term" value="P:DNA modification"/>
    <property type="evidence" value="ECO:0007669"/>
    <property type="project" value="InterPro"/>
</dbReference>
<protein>
    <recommendedName>
        <fullName evidence="2">site-specific DNA-methyltransferase (adenine-specific)</fullName>
        <ecNumber evidence="2">2.1.1.72</ecNumber>
    </recommendedName>
</protein>
<evidence type="ECO:0000313" key="9">
    <source>
        <dbReference type="EMBL" id="MCQ4769847.1"/>
    </source>
</evidence>
<evidence type="ECO:0000256" key="5">
    <source>
        <dbReference type="ARBA" id="ARBA00022691"/>
    </source>
</evidence>
<keyword evidence="4" id="KW-0808">Transferase</keyword>
<name>A0AAW5JJ47_9FIRM</name>
<dbReference type="PANTHER" id="PTHR33841">
    <property type="entry name" value="DNA METHYLTRANSFERASE YEEA-RELATED"/>
    <property type="match status" value="1"/>
</dbReference>
<evidence type="ECO:0000313" key="10">
    <source>
        <dbReference type="Proteomes" id="UP001204562"/>
    </source>
</evidence>
<dbReference type="CDD" id="cd02440">
    <property type="entry name" value="AdoMet_MTases"/>
    <property type="match status" value="1"/>
</dbReference>
<dbReference type="GO" id="GO:0003676">
    <property type="term" value="F:nucleic acid binding"/>
    <property type="evidence" value="ECO:0007669"/>
    <property type="project" value="InterPro"/>
</dbReference>
<dbReference type="PROSITE" id="PS00092">
    <property type="entry name" value="N6_MTASE"/>
    <property type="match status" value="1"/>
</dbReference>
<dbReference type="GO" id="GO:0032259">
    <property type="term" value="P:methylation"/>
    <property type="evidence" value="ECO:0007669"/>
    <property type="project" value="UniProtKB-KW"/>
</dbReference>
<reference evidence="9" key="1">
    <citation type="submission" date="2022-06" db="EMBL/GenBank/DDBJ databases">
        <title>Isolation of gut microbiota from human fecal samples.</title>
        <authorList>
            <person name="Pamer E.G."/>
            <person name="Barat B."/>
            <person name="Waligurski E."/>
            <person name="Medina S."/>
            <person name="Paddock L."/>
            <person name="Mostad J."/>
        </authorList>
    </citation>
    <scope>NUCLEOTIDE SEQUENCE</scope>
    <source>
        <strain evidence="9">DFI.9.91</strain>
    </source>
</reference>
<feature type="domain" description="Type II methyltransferase M.Eco57I C-terminal" evidence="8">
    <location>
        <begin position="239"/>
        <end position="494"/>
    </location>
</feature>
<comment type="catalytic activity">
    <reaction evidence="6">
        <text>a 2'-deoxyadenosine in DNA + S-adenosyl-L-methionine = an N(6)-methyl-2'-deoxyadenosine in DNA + S-adenosyl-L-homocysteine + H(+)</text>
        <dbReference type="Rhea" id="RHEA:15197"/>
        <dbReference type="Rhea" id="RHEA-COMP:12418"/>
        <dbReference type="Rhea" id="RHEA-COMP:12419"/>
        <dbReference type="ChEBI" id="CHEBI:15378"/>
        <dbReference type="ChEBI" id="CHEBI:57856"/>
        <dbReference type="ChEBI" id="CHEBI:59789"/>
        <dbReference type="ChEBI" id="CHEBI:90615"/>
        <dbReference type="ChEBI" id="CHEBI:90616"/>
        <dbReference type="EC" id="2.1.1.72"/>
    </reaction>
</comment>
<proteinExistence type="inferred from homology"/>